<organism evidence="2">
    <name type="scientific">Arundo donax</name>
    <name type="common">Giant reed</name>
    <name type="synonym">Donax arundinaceus</name>
    <dbReference type="NCBI Taxonomy" id="35708"/>
    <lineage>
        <taxon>Eukaryota</taxon>
        <taxon>Viridiplantae</taxon>
        <taxon>Streptophyta</taxon>
        <taxon>Embryophyta</taxon>
        <taxon>Tracheophyta</taxon>
        <taxon>Spermatophyta</taxon>
        <taxon>Magnoliopsida</taxon>
        <taxon>Liliopsida</taxon>
        <taxon>Poales</taxon>
        <taxon>Poaceae</taxon>
        <taxon>PACMAD clade</taxon>
        <taxon>Arundinoideae</taxon>
        <taxon>Arundineae</taxon>
        <taxon>Arundo</taxon>
    </lineage>
</organism>
<feature type="compositionally biased region" description="Low complexity" evidence="1">
    <location>
        <begin position="26"/>
        <end position="46"/>
    </location>
</feature>
<evidence type="ECO:0000313" key="2">
    <source>
        <dbReference type="EMBL" id="JAD98297.1"/>
    </source>
</evidence>
<feature type="compositionally biased region" description="Basic residues" evidence="1">
    <location>
        <begin position="7"/>
        <end position="25"/>
    </location>
</feature>
<evidence type="ECO:0000256" key="1">
    <source>
        <dbReference type="SAM" id="MobiDB-lite"/>
    </source>
</evidence>
<dbReference type="EMBL" id="GBRH01199598">
    <property type="protein sequence ID" value="JAD98297.1"/>
    <property type="molecule type" value="Transcribed_RNA"/>
</dbReference>
<sequence length="55" mass="6290">MPAPRLRPMRWSRRAPGRTPRRRRGTGAPVRAAAGTAPSLPRTRSWASRRCRARR</sequence>
<reference evidence="2" key="2">
    <citation type="journal article" date="2015" name="Data Brief">
        <title>Shoot transcriptome of the giant reed, Arundo donax.</title>
        <authorList>
            <person name="Barrero R.A."/>
            <person name="Guerrero F.D."/>
            <person name="Moolhuijzen P."/>
            <person name="Goolsby J.A."/>
            <person name="Tidwell J."/>
            <person name="Bellgard S.E."/>
            <person name="Bellgard M.I."/>
        </authorList>
    </citation>
    <scope>NUCLEOTIDE SEQUENCE</scope>
    <source>
        <tissue evidence="2">Shoot tissue taken approximately 20 cm above the soil surface</tissue>
    </source>
</reference>
<proteinExistence type="predicted"/>
<feature type="region of interest" description="Disordered" evidence="1">
    <location>
        <begin position="1"/>
        <end position="55"/>
    </location>
</feature>
<accession>A0A0A9EQI5</accession>
<dbReference type="AlphaFoldDB" id="A0A0A9EQI5"/>
<name>A0A0A9EQI5_ARUDO</name>
<reference evidence="2" key="1">
    <citation type="submission" date="2014-09" db="EMBL/GenBank/DDBJ databases">
        <authorList>
            <person name="Magalhaes I.L.F."/>
            <person name="Oliveira U."/>
            <person name="Santos F.R."/>
            <person name="Vidigal T.H.D.A."/>
            <person name="Brescovit A.D."/>
            <person name="Santos A.J."/>
        </authorList>
    </citation>
    <scope>NUCLEOTIDE SEQUENCE</scope>
    <source>
        <tissue evidence="2">Shoot tissue taken approximately 20 cm above the soil surface</tissue>
    </source>
</reference>
<protein>
    <submittedName>
        <fullName evidence="2">Uncharacterized protein</fullName>
    </submittedName>
</protein>